<dbReference type="Proteomes" id="UP000663923">
    <property type="component" value="Chromosome"/>
</dbReference>
<proteinExistence type="predicted"/>
<dbReference type="RefSeq" id="WP_207989178.1">
    <property type="nucleotide sequence ID" value="NZ_CP071794.1"/>
</dbReference>
<protein>
    <recommendedName>
        <fullName evidence="3">Phospholipase D</fullName>
    </recommendedName>
    <alternativeName>
        <fullName evidence="5">Choline phosphatase</fullName>
    </alternativeName>
</protein>
<evidence type="ECO:0000259" key="6">
    <source>
        <dbReference type="PROSITE" id="PS50035"/>
    </source>
</evidence>
<evidence type="ECO:0000256" key="3">
    <source>
        <dbReference type="ARBA" id="ARBA00018392"/>
    </source>
</evidence>
<dbReference type="SUPFAM" id="SSF56024">
    <property type="entry name" value="Phospholipase D/nuclease"/>
    <property type="match status" value="2"/>
</dbReference>
<evidence type="ECO:0000256" key="4">
    <source>
        <dbReference type="ARBA" id="ARBA00022525"/>
    </source>
</evidence>
<comment type="function">
    <text evidence="1">Could be a virulence factor.</text>
</comment>
<evidence type="ECO:0000313" key="8">
    <source>
        <dbReference type="Proteomes" id="UP000663923"/>
    </source>
</evidence>
<dbReference type="Gene3D" id="3.30.870.10">
    <property type="entry name" value="Endonuclease Chain A"/>
    <property type="match status" value="2"/>
</dbReference>
<organism evidence="7 8">
    <name type="scientific">Parasphingorhabdus cellanae</name>
    <dbReference type="NCBI Taxonomy" id="2806553"/>
    <lineage>
        <taxon>Bacteria</taxon>
        <taxon>Pseudomonadati</taxon>
        <taxon>Pseudomonadota</taxon>
        <taxon>Alphaproteobacteria</taxon>
        <taxon>Sphingomonadales</taxon>
        <taxon>Sphingomonadaceae</taxon>
        <taxon>Parasphingorhabdus</taxon>
    </lineage>
</organism>
<dbReference type="InterPro" id="IPR025202">
    <property type="entry name" value="PLD-like_dom"/>
</dbReference>
<dbReference type="PANTHER" id="PTHR21248">
    <property type="entry name" value="CARDIOLIPIN SYNTHASE"/>
    <property type="match status" value="1"/>
</dbReference>
<evidence type="ECO:0000256" key="1">
    <source>
        <dbReference type="ARBA" id="ARBA00003145"/>
    </source>
</evidence>
<evidence type="ECO:0000313" key="7">
    <source>
        <dbReference type="EMBL" id="QTD57016.1"/>
    </source>
</evidence>
<accession>A0ABX7T666</accession>
<evidence type="ECO:0000256" key="2">
    <source>
        <dbReference type="ARBA" id="ARBA00004613"/>
    </source>
</evidence>
<dbReference type="PANTHER" id="PTHR21248:SF12">
    <property type="entry name" value="CARDIOLIPIN SYNTHASE C"/>
    <property type="match status" value="1"/>
</dbReference>
<reference evidence="7 8" key="1">
    <citation type="submission" date="2021-03" db="EMBL/GenBank/DDBJ databases">
        <title>Complete genome of Parasphingorhabdus_sp.JHSY0214.</title>
        <authorList>
            <person name="Yoo J.H."/>
            <person name="Bae J.W."/>
        </authorList>
    </citation>
    <scope>NUCLEOTIDE SEQUENCE [LARGE SCALE GENOMIC DNA]</scope>
    <source>
        <strain evidence="7 8">JHSY0214</strain>
    </source>
</reference>
<dbReference type="PROSITE" id="PS50035">
    <property type="entry name" value="PLD"/>
    <property type="match status" value="2"/>
</dbReference>
<gene>
    <name evidence="7" type="ORF">J4G78_05470</name>
</gene>
<feature type="domain" description="PLD phosphodiesterase" evidence="6">
    <location>
        <begin position="307"/>
        <end position="333"/>
    </location>
</feature>
<feature type="domain" description="PLD phosphodiesterase" evidence="6">
    <location>
        <begin position="123"/>
        <end position="150"/>
    </location>
</feature>
<dbReference type="CDD" id="cd09110">
    <property type="entry name" value="PLDc_CLS_1"/>
    <property type="match status" value="1"/>
</dbReference>
<evidence type="ECO:0000256" key="5">
    <source>
        <dbReference type="ARBA" id="ARBA00029594"/>
    </source>
</evidence>
<dbReference type="SMART" id="SM00155">
    <property type="entry name" value="PLDc"/>
    <property type="match status" value="2"/>
</dbReference>
<keyword evidence="8" id="KW-1185">Reference proteome</keyword>
<name>A0ABX7T666_9SPHN</name>
<sequence>MIIPASQTVSTDADDQNTIENDWFDIGGNKLKLVHLPNDRLEALLTLIEQARHSLKLFFYMFEGDDVGRLVLRKLIEACRRGVRVELMVDSFGSNGAPKGFFDNFEQAGGHFAIFSPRFSTSYFVRNHQKFIISDHDCAMIGGFNIANQYFDQHSQDQDSENNETSWTDLGVVIHGPEVRKLEAYYEQLSDWVCNNNGNIRSLQKMVRRWEAGNGNFRWLLGGPSNRLSRWAWSIKGDLEKGEQLDLVSAYFSPGQGLLRRIARLSKRGGKNRLILAGKTDNAATIGASRLLYGYLLKRSTCIYEYQRKRLHMKLVIIDDAVYIGSANFDLRSLFINVEMMVRIEDKAFANHARAIVDDMCQASLPISKELHKARKGLLNRLRWTLSYFVVNVLDYTVTRRFNFGVKK</sequence>
<keyword evidence="4" id="KW-0964">Secreted</keyword>
<dbReference type="InterPro" id="IPR001736">
    <property type="entry name" value="PLipase_D/transphosphatidylase"/>
</dbReference>
<comment type="subcellular location">
    <subcellularLocation>
        <location evidence="2">Secreted</location>
    </subcellularLocation>
</comment>
<dbReference type="Pfam" id="PF13091">
    <property type="entry name" value="PLDc_2"/>
    <property type="match status" value="2"/>
</dbReference>
<dbReference type="EMBL" id="CP071794">
    <property type="protein sequence ID" value="QTD57016.1"/>
    <property type="molecule type" value="Genomic_DNA"/>
</dbReference>